<protein>
    <submittedName>
        <fullName evidence="1">Uncharacterized protein</fullName>
    </submittedName>
</protein>
<proteinExistence type="predicted"/>
<name>A0A381YPA9_9ZZZZ</name>
<accession>A0A381YPA9</accession>
<dbReference type="InterPro" id="IPR036237">
    <property type="entry name" value="Xyl_isomerase-like_sf"/>
</dbReference>
<organism evidence="1">
    <name type="scientific">marine metagenome</name>
    <dbReference type="NCBI Taxonomy" id="408172"/>
    <lineage>
        <taxon>unclassified sequences</taxon>
        <taxon>metagenomes</taxon>
        <taxon>ecological metagenomes</taxon>
    </lineage>
</organism>
<dbReference type="AlphaFoldDB" id="A0A381YPA9"/>
<evidence type="ECO:0000313" key="1">
    <source>
        <dbReference type="EMBL" id="SVA78866.1"/>
    </source>
</evidence>
<dbReference type="EMBL" id="UINC01018716">
    <property type="protein sequence ID" value="SVA78866.1"/>
    <property type="molecule type" value="Genomic_DNA"/>
</dbReference>
<gene>
    <name evidence="1" type="ORF">METZ01_LOCUS131720</name>
</gene>
<dbReference type="SUPFAM" id="SSF51658">
    <property type="entry name" value="Xylose isomerase-like"/>
    <property type="match status" value="1"/>
</dbReference>
<feature type="non-terminal residue" evidence="1">
    <location>
        <position position="99"/>
    </location>
</feature>
<sequence length="99" mass="10886">MAPKLGISLRSLARDASDIDVRISEVAEYRPDSIELMCFAQDLIRDGKVLTHRAELIQKSLDEHGIVATMHGPISLNLLDSPDHLDQHLAVGLAYIDLG</sequence>
<reference evidence="1" key="1">
    <citation type="submission" date="2018-05" db="EMBL/GenBank/DDBJ databases">
        <authorList>
            <person name="Lanie J.A."/>
            <person name="Ng W.-L."/>
            <person name="Kazmierczak K.M."/>
            <person name="Andrzejewski T.M."/>
            <person name="Davidsen T.M."/>
            <person name="Wayne K.J."/>
            <person name="Tettelin H."/>
            <person name="Glass J.I."/>
            <person name="Rusch D."/>
            <person name="Podicherti R."/>
            <person name="Tsui H.-C.T."/>
            <person name="Winkler M.E."/>
        </authorList>
    </citation>
    <scope>NUCLEOTIDE SEQUENCE</scope>
</reference>